<sequence length="641" mass="69700">MHMHYDPEPHISSRASSSHSERGEKKKSSSSSSSASTHSGKSTSSSSNTSVSTSSESTTRTKREREHRTSITSKGTAATSVISTASTSPSNSNSATPITPKAKDNNQVLSALRQVGGERVRHSKCPPEYLEGRAHRQEENVQILTGNEASSFFVKYLGGHLDIEARSTQSHGSIESKAIVFAVSVWDYDRQIVDYYMTWRGKSQYRDLKEHEVKSLDDEFRRVARRIDKDFKQLKRAGSTSSHSSHRSHRSSKSKSSKRDRTRSPSSPRKSRPPNIKLPPPQADPPTPPATGGTSPEPPVSATSSVISLPYLTMVRGVPRGNRVPLMVTNPDRLSMLSEVEVPLADPDNYESKHLRREQENGAPVISVIPPDSKTPTHFQIGTDSSGLAPVMKSSASVYSTETRSSGSSGSSRSDARDDLDSDWEEADMKHEFLIVLLGDKFPREGLSWHGLERNTSARSQHRSFAKNRKSPWIGPLAKADEPALAQPAPHAAHSKRKSHHEHADRAYDEQTPVVPLQPLLESLGFMQHASSDPNTSVSGYPSHTPSPPVIPHLAPSYSMPPGSMSGIASPVPSNIMHLGGYPGGGASATPRMSMNMNQAYVPAWVGQSRSTGGSPVSRPASRHLPPPVAYSAAPYMRPGY</sequence>
<feature type="compositionally biased region" description="Low complexity" evidence="1">
    <location>
        <begin position="76"/>
        <end position="99"/>
    </location>
</feature>
<feature type="region of interest" description="Disordered" evidence="1">
    <location>
        <begin position="231"/>
        <end position="304"/>
    </location>
</feature>
<feature type="region of interest" description="Disordered" evidence="1">
    <location>
        <begin position="1"/>
        <end position="106"/>
    </location>
</feature>
<proteinExistence type="predicted"/>
<feature type="region of interest" description="Disordered" evidence="1">
    <location>
        <begin position="399"/>
        <end position="421"/>
    </location>
</feature>
<feature type="compositionally biased region" description="Basic and acidic residues" evidence="1">
    <location>
        <begin position="1"/>
        <end position="11"/>
    </location>
</feature>
<dbReference type="EMBL" id="JAACJK010000110">
    <property type="protein sequence ID" value="KAF5332790.1"/>
    <property type="molecule type" value="Genomic_DNA"/>
</dbReference>
<dbReference type="OrthoDB" id="3048996at2759"/>
<organism evidence="2 3">
    <name type="scientific">Ephemerocybe angulata</name>
    <dbReference type="NCBI Taxonomy" id="980116"/>
    <lineage>
        <taxon>Eukaryota</taxon>
        <taxon>Fungi</taxon>
        <taxon>Dikarya</taxon>
        <taxon>Basidiomycota</taxon>
        <taxon>Agaricomycotina</taxon>
        <taxon>Agaricomycetes</taxon>
        <taxon>Agaricomycetidae</taxon>
        <taxon>Agaricales</taxon>
        <taxon>Agaricineae</taxon>
        <taxon>Psathyrellaceae</taxon>
        <taxon>Ephemerocybe</taxon>
    </lineage>
</organism>
<comment type="caution">
    <text evidence="2">The sequence shown here is derived from an EMBL/GenBank/DDBJ whole genome shotgun (WGS) entry which is preliminary data.</text>
</comment>
<feature type="compositionally biased region" description="Low complexity" evidence="1">
    <location>
        <begin position="404"/>
        <end position="413"/>
    </location>
</feature>
<feature type="compositionally biased region" description="Pro residues" evidence="1">
    <location>
        <begin position="276"/>
        <end position="289"/>
    </location>
</feature>
<feature type="compositionally biased region" description="Low complexity" evidence="1">
    <location>
        <begin position="483"/>
        <end position="492"/>
    </location>
</feature>
<protein>
    <submittedName>
        <fullName evidence="2">Uncharacterized protein</fullName>
    </submittedName>
</protein>
<dbReference type="AlphaFoldDB" id="A0A8H5C0E0"/>
<feature type="compositionally biased region" description="Basic residues" evidence="1">
    <location>
        <begin position="244"/>
        <end position="256"/>
    </location>
</feature>
<reference evidence="2 3" key="1">
    <citation type="journal article" date="2020" name="ISME J.">
        <title>Uncovering the hidden diversity of litter-decomposition mechanisms in mushroom-forming fungi.</title>
        <authorList>
            <person name="Floudas D."/>
            <person name="Bentzer J."/>
            <person name="Ahren D."/>
            <person name="Johansson T."/>
            <person name="Persson P."/>
            <person name="Tunlid A."/>
        </authorList>
    </citation>
    <scope>NUCLEOTIDE SEQUENCE [LARGE SCALE GENOMIC DNA]</scope>
    <source>
        <strain evidence="2 3">CBS 175.51</strain>
    </source>
</reference>
<gene>
    <name evidence="2" type="ORF">D9611_005173</name>
</gene>
<name>A0A8H5C0E0_9AGAR</name>
<feature type="region of interest" description="Disordered" evidence="1">
    <location>
        <begin position="482"/>
        <end position="511"/>
    </location>
</feature>
<evidence type="ECO:0000313" key="2">
    <source>
        <dbReference type="EMBL" id="KAF5332790.1"/>
    </source>
</evidence>
<accession>A0A8H5C0E0</accession>
<evidence type="ECO:0000313" key="3">
    <source>
        <dbReference type="Proteomes" id="UP000541558"/>
    </source>
</evidence>
<feature type="compositionally biased region" description="Basic and acidic residues" evidence="1">
    <location>
        <begin position="59"/>
        <end position="69"/>
    </location>
</feature>
<evidence type="ECO:0000256" key="1">
    <source>
        <dbReference type="SAM" id="MobiDB-lite"/>
    </source>
</evidence>
<dbReference type="Proteomes" id="UP000541558">
    <property type="component" value="Unassembled WGS sequence"/>
</dbReference>
<feature type="compositionally biased region" description="Low complexity" evidence="1">
    <location>
        <begin position="29"/>
        <end position="58"/>
    </location>
</feature>
<keyword evidence="3" id="KW-1185">Reference proteome</keyword>